<dbReference type="InterPro" id="IPR016181">
    <property type="entry name" value="Acyl_CoA_acyltransferase"/>
</dbReference>
<sequence>MSDTAKPLEISHDTANQLFVAKVDGYDCELEYRLQGKIMSITHTGVPSPVGGRGIAALLTKFAVETAEKQHWKIDPACAYADAWFKRNPEYSHLLAQGAART</sequence>
<gene>
    <name evidence="1" type="ORF">BJI69_20410</name>
</gene>
<organism evidence="1 2">
    <name type="scientific">Luteibacter rhizovicinus DSM 16549</name>
    <dbReference type="NCBI Taxonomy" id="1440763"/>
    <lineage>
        <taxon>Bacteria</taxon>
        <taxon>Pseudomonadati</taxon>
        <taxon>Pseudomonadota</taxon>
        <taxon>Gammaproteobacteria</taxon>
        <taxon>Lysobacterales</taxon>
        <taxon>Rhodanobacteraceae</taxon>
        <taxon>Luteibacter</taxon>
    </lineage>
</organism>
<protein>
    <submittedName>
        <fullName evidence="1">GNAT family N-acetyltransferase</fullName>
    </submittedName>
</protein>
<dbReference type="PROSITE" id="PS51729">
    <property type="entry name" value="GNAT_YJDJ"/>
    <property type="match status" value="1"/>
</dbReference>
<dbReference type="InterPro" id="IPR045057">
    <property type="entry name" value="Gcn5-rel_NAT"/>
</dbReference>
<dbReference type="RefSeq" id="WP_046969348.1">
    <property type="nucleotide sequence ID" value="NZ_CP017480.1"/>
</dbReference>
<dbReference type="InterPro" id="IPR031165">
    <property type="entry name" value="GNAT_YJDJ"/>
</dbReference>
<dbReference type="PATRIC" id="fig|1440763.5.peg.3978"/>
<proteinExistence type="predicted"/>
<dbReference type="PANTHER" id="PTHR31435">
    <property type="entry name" value="PROTEIN NATD1"/>
    <property type="match status" value="1"/>
</dbReference>
<dbReference type="Proteomes" id="UP000182987">
    <property type="component" value="Chromosome"/>
</dbReference>
<dbReference type="SUPFAM" id="SSF55729">
    <property type="entry name" value="Acyl-CoA N-acyltransferases (Nat)"/>
    <property type="match status" value="1"/>
</dbReference>
<dbReference type="PANTHER" id="PTHR31435:SF9">
    <property type="entry name" value="PROTEIN NATD1"/>
    <property type="match status" value="1"/>
</dbReference>
<dbReference type="KEGG" id="lrz:BJI69_20410"/>
<name>A0A0G9H2G8_9GAMM</name>
<accession>A0A0G9H2G8</accession>
<dbReference type="OrthoDB" id="9813275at2"/>
<dbReference type="EMBL" id="CP017480">
    <property type="protein sequence ID" value="APG06029.1"/>
    <property type="molecule type" value="Genomic_DNA"/>
</dbReference>
<dbReference type="Pfam" id="PF14542">
    <property type="entry name" value="Acetyltransf_CG"/>
    <property type="match status" value="1"/>
</dbReference>
<dbReference type="STRING" id="1440763.BJI69_20410"/>
<evidence type="ECO:0000313" key="1">
    <source>
        <dbReference type="EMBL" id="APG06029.1"/>
    </source>
</evidence>
<dbReference type="AlphaFoldDB" id="A0A0G9H2G8"/>
<reference evidence="2" key="1">
    <citation type="submission" date="2016-09" db="EMBL/GenBank/DDBJ databases">
        <authorList>
            <person name="Lysoe E."/>
        </authorList>
    </citation>
    <scope>NUCLEOTIDE SEQUENCE [LARGE SCALE GENOMIC DNA]</scope>
    <source>
        <strain evidence="2">LJ96T</strain>
    </source>
</reference>
<dbReference type="Gene3D" id="3.40.630.30">
    <property type="match status" value="1"/>
</dbReference>
<keyword evidence="2" id="KW-1185">Reference proteome</keyword>
<evidence type="ECO:0000313" key="2">
    <source>
        <dbReference type="Proteomes" id="UP000182987"/>
    </source>
</evidence>